<dbReference type="Gene3D" id="1.20.5.1930">
    <property type="match status" value="1"/>
</dbReference>
<evidence type="ECO:0000256" key="3">
    <source>
        <dbReference type="ARBA" id="ARBA00022553"/>
    </source>
</evidence>
<dbReference type="InterPro" id="IPR011712">
    <property type="entry name" value="Sig_transdc_His_kin_sub3_dim/P"/>
</dbReference>
<dbReference type="PANTHER" id="PTHR24421">
    <property type="entry name" value="NITRATE/NITRITE SENSOR PROTEIN NARX-RELATED"/>
    <property type="match status" value="1"/>
</dbReference>
<feature type="transmembrane region" description="Helical" evidence="9">
    <location>
        <begin position="161"/>
        <end position="184"/>
    </location>
</feature>
<keyword evidence="6" id="KW-0418">Kinase</keyword>
<dbReference type="GO" id="GO:0005524">
    <property type="term" value="F:ATP binding"/>
    <property type="evidence" value="ECO:0007669"/>
    <property type="project" value="UniProtKB-KW"/>
</dbReference>
<feature type="domain" description="Putative sensor" evidence="12">
    <location>
        <begin position="21"/>
        <end position="195"/>
    </location>
</feature>
<dbReference type="SUPFAM" id="SSF55874">
    <property type="entry name" value="ATPase domain of HSP90 chaperone/DNA topoisomerase II/histidine kinase"/>
    <property type="match status" value="1"/>
</dbReference>
<sequence length="417" mass="45128">MGKLWHLGRARAVRSARVLPFLAVETGASLISLAWLFVLIIMALATVPGWLALPWGVGVLRRHADVARRRVGRFSGRAIDSAYVPLTGNWFARAQVAFQDRATYRDLLWLVVHGLPGFVIGLVGVVLPLSALSDIIVPAYWWVLPADEPAAPVFEVTSWPLAFATMVFGIALMAVAILVLPALAAMRVWWTSRMLQPNQQALLTRRVSELTESRASALEAHGSELRRIERDLHDGTQNKLVGVVMHLGIVERSLGRSPDQVRPVLLKAQEAAETALAELRDVVRNIYPPVLDERGLGGALAAAVARCPVDTTLTTEGLRRAPIAVESAAYFVVSEALTNIAKHSRAMRAWVTVATVDDRAGDRVVIEVHDDGVGGATDDGGTGLPGIRRRVEAFEGVFEMTSPDGGPTTLHVEIPCG</sequence>
<protein>
    <recommendedName>
        <fullName evidence="2">histidine kinase</fullName>
        <ecNumber evidence="2">2.7.13.3</ecNumber>
    </recommendedName>
</protein>
<dbReference type="AlphaFoldDB" id="A0AA46YJV6"/>
<evidence type="ECO:0000256" key="7">
    <source>
        <dbReference type="ARBA" id="ARBA00022840"/>
    </source>
</evidence>
<feature type="domain" description="Signal transduction histidine kinase subgroup 3 dimerisation and phosphoacceptor" evidence="11">
    <location>
        <begin position="224"/>
        <end position="291"/>
    </location>
</feature>
<dbReference type="InterPro" id="IPR036890">
    <property type="entry name" value="HATPase_C_sf"/>
</dbReference>
<dbReference type="GO" id="GO:0016020">
    <property type="term" value="C:membrane"/>
    <property type="evidence" value="ECO:0007669"/>
    <property type="project" value="InterPro"/>
</dbReference>
<dbReference type="Gene3D" id="3.30.565.10">
    <property type="entry name" value="Histidine kinase-like ATPase, C-terminal domain"/>
    <property type="match status" value="1"/>
</dbReference>
<dbReference type="Pfam" id="PF02518">
    <property type="entry name" value="HATPase_c"/>
    <property type="match status" value="1"/>
</dbReference>
<dbReference type="KEGG" id="sgrg:L0C25_15255"/>
<dbReference type="InterPro" id="IPR003594">
    <property type="entry name" value="HATPase_dom"/>
</dbReference>
<name>A0AA46YJV6_9ACTN</name>
<dbReference type="InterPro" id="IPR025828">
    <property type="entry name" value="Put_sensor_dom"/>
</dbReference>
<evidence type="ECO:0000256" key="2">
    <source>
        <dbReference type="ARBA" id="ARBA00012438"/>
    </source>
</evidence>
<keyword evidence="9" id="KW-0472">Membrane</keyword>
<evidence type="ECO:0000259" key="11">
    <source>
        <dbReference type="Pfam" id="PF07730"/>
    </source>
</evidence>
<keyword evidence="9" id="KW-0812">Transmembrane</keyword>
<dbReference type="PANTHER" id="PTHR24421:SF10">
    <property type="entry name" value="NITRATE_NITRITE SENSOR PROTEIN NARQ"/>
    <property type="match status" value="1"/>
</dbReference>
<keyword evidence="3" id="KW-0597">Phosphoprotein</keyword>
<dbReference type="EMBL" id="CP094970">
    <property type="protein sequence ID" value="UYM03896.1"/>
    <property type="molecule type" value="Genomic_DNA"/>
</dbReference>
<evidence type="ECO:0000256" key="6">
    <source>
        <dbReference type="ARBA" id="ARBA00022777"/>
    </source>
</evidence>
<dbReference type="GO" id="GO:0000155">
    <property type="term" value="F:phosphorelay sensor kinase activity"/>
    <property type="evidence" value="ECO:0007669"/>
    <property type="project" value="InterPro"/>
</dbReference>
<keyword evidence="8" id="KW-0902">Two-component regulatory system</keyword>
<evidence type="ECO:0000256" key="1">
    <source>
        <dbReference type="ARBA" id="ARBA00000085"/>
    </source>
</evidence>
<dbReference type="RefSeq" id="WP_271632538.1">
    <property type="nucleotide sequence ID" value="NZ_CP094970.1"/>
</dbReference>
<dbReference type="GO" id="GO:0046983">
    <property type="term" value="F:protein dimerization activity"/>
    <property type="evidence" value="ECO:0007669"/>
    <property type="project" value="InterPro"/>
</dbReference>
<dbReference type="InterPro" id="IPR050482">
    <property type="entry name" value="Sensor_HK_TwoCompSys"/>
</dbReference>
<evidence type="ECO:0000313" key="13">
    <source>
        <dbReference type="EMBL" id="UYM03896.1"/>
    </source>
</evidence>
<feature type="transmembrane region" description="Helical" evidence="9">
    <location>
        <begin position="108"/>
        <end position="141"/>
    </location>
</feature>
<keyword evidence="5" id="KW-0547">Nucleotide-binding</keyword>
<dbReference type="Pfam" id="PF13796">
    <property type="entry name" value="Sensor"/>
    <property type="match status" value="1"/>
</dbReference>
<organism evidence="13 14">
    <name type="scientific">Solicola gregarius</name>
    <dbReference type="NCBI Taxonomy" id="2908642"/>
    <lineage>
        <taxon>Bacteria</taxon>
        <taxon>Bacillati</taxon>
        <taxon>Actinomycetota</taxon>
        <taxon>Actinomycetes</taxon>
        <taxon>Propionibacteriales</taxon>
        <taxon>Nocardioidaceae</taxon>
        <taxon>Solicola</taxon>
    </lineage>
</organism>
<accession>A0AA46YJV6</accession>
<evidence type="ECO:0000313" key="14">
    <source>
        <dbReference type="Proteomes" id="UP001164390"/>
    </source>
</evidence>
<keyword evidence="7" id="KW-0067">ATP-binding</keyword>
<keyword evidence="14" id="KW-1185">Reference proteome</keyword>
<gene>
    <name evidence="13" type="ORF">L0C25_15255</name>
</gene>
<comment type="catalytic activity">
    <reaction evidence="1">
        <text>ATP + protein L-histidine = ADP + protein N-phospho-L-histidine.</text>
        <dbReference type="EC" id="2.7.13.3"/>
    </reaction>
</comment>
<dbReference type="CDD" id="cd16917">
    <property type="entry name" value="HATPase_UhpB-NarQ-NarX-like"/>
    <property type="match status" value="1"/>
</dbReference>
<evidence type="ECO:0000256" key="5">
    <source>
        <dbReference type="ARBA" id="ARBA00022741"/>
    </source>
</evidence>
<feature type="domain" description="Histidine kinase/HSP90-like ATPase" evidence="10">
    <location>
        <begin position="326"/>
        <end position="415"/>
    </location>
</feature>
<evidence type="ECO:0000256" key="4">
    <source>
        <dbReference type="ARBA" id="ARBA00022679"/>
    </source>
</evidence>
<feature type="transmembrane region" description="Helical" evidence="9">
    <location>
        <begin position="30"/>
        <end position="53"/>
    </location>
</feature>
<evidence type="ECO:0000256" key="9">
    <source>
        <dbReference type="SAM" id="Phobius"/>
    </source>
</evidence>
<keyword evidence="4" id="KW-0808">Transferase</keyword>
<keyword evidence="9" id="KW-1133">Transmembrane helix</keyword>
<evidence type="ECO:0000259" key="10">
    <source>
        <dbReference type="Pfam" id="PF02518"/>
    </source>
</evidence>
<proteinExistence type="predicted"/>
<dbReference type="EC" id="2.7.13.3" evidence="2"/>
<evidence type="ECO:0000259" key="12">
    <source>
        <dbReference type="Pfam" id="PF13796"/>
    </source>
</evidence>
<reference evidence="13" key="1">
    <citation type="submission" date="2022-01" db="EMBL/GenBank/DDBJ databases">
        <title>Nocardioidaceae gen. sp. A5X3R13.</title>
        <authorList>
            <person name="Lopez Marin M.A."/>
            <person name="Uhlik O."/>
        </authorList>
    </citation>
    <scope>NUCLEOTIDE SEQUENCE</scope>
    <source>
        <strain evidence="13">A5X3R13</strain>
    </source>
</reference>
<dbReference type="Pfam" id="PF07730">
    <property type="entry name" value="HisKA_3"/>
    <property type="match status" value="1"/>
</dbReference>
<evidence type="ECO:0000256" key="8">
    <source>
        <dbReference type="ARBA" id="ARBA00023012"/>
    </source>
</evidence>
<dbReference type="Proteomes" id="UP001164390">
    <property type="component" value="Chromosome"/>
</dbReference>